<protein>
    <submittedName>
        <fullName evidence="1">Uncharacterized protein</fullName>
    </submittedName>
</protein>
<sequence>MLPHRLGQTSGVCSDPILHYSNIPACAMGRLKACEATFMISWILTLALNKLDTLSIFASVLTTVDFSSITLPNILKYSS</sequence>
<dbReference type="AlphaFoldDB" id="A0A0K2UWA3"/>
<accession>A0A0K2UWA3</accession>
<evidence type="ECO:0000313" key="1">
    <source>
        <dbReference type="EMBL" id="CDW41976.1"/>
    </source>
</evidence>
<name>A0A0K2UWA3_LEPSM</name>
<proteinExistence type="predicted"/>
<reference evidence="1" key="1">
    <citation type="submission" date="2014-05" db="EMBL/GenBank/DDBJ databases">
        <authorList>
            <person name="Chronopoulou M."/>
        </authorList>
    </citation>
    <scope>NUCLEOTIDE SEQUENCE</scope>
    <source>
        <tissue evidence="1">Whole organism</tissue>
    </source>
</reference>
<organism evidence="1">
    <name type="scientific">Lepeophtheirus salmonis</name>
    <name type="common">Salmon louse</name>
    <name type="synonym">Caligus salmonis</name>
    <dbReference type="NCBI Taxonomy" id="72036"/>
    <lineage>
        <taxon>Eukaryota</taxon>
        <taxon>Metazoa</taxon>
        <taxon>Ecdysozoa</taxon>
        <taxon>Arthropoda</taxon>
        <taxon>Crustacea</taxon>
        <taxon>Multicrustacea</taxon>
        <taxon>Hexanauplia</taxon>
        <taxon>Copepoda</taxon>
        <taxon>Siphonostomatoida</taxon>
        <taxon>Caligidae</taxon>
        <taxon>Lepeophtheirus</taxon>
    </lineage>
</organism>
<dbReference type="EMBL" id="HACA01024615">
    <property type="protein sequence ID" value="CDW41976.1"/>
    <property type="molecule type" value="Transcribed_RNA"/>
</dbReference>